<accession>A0ABN2BX79</accession>
<sequence length="358" mass="36427">MSTPNEGPETAGRPQSLSQDSLQALSSLTPAQQEAMNHVVNAVKTVAPMINAVARGIQVIRQTMARLSQRAVQLASSARSMGQAAVGSVRQTATNTREATSNRASELSQQASDAVGRARDGAVNARDWTVDQAVGLTQRAAEGLNAAGRGAANAGRAVADAGRTAVAAGQDLAGRAAAAGRQGLAAGQSAAGQAVAAGQAAAGRAGRWFNQQISRGAAKASATFAGIADRRNNGLTSPDQKLQKRDVLLAQKAAELFTSPDNQRAAKAAELAAFIQNAYGTDQKVSLEKPGGPEQSVDAGARTTAATHEMAWVLKGTAPATEIHSGGTPAAPDASSNGEQTGRHAKKEGPTQSGQSRD</sequence>
<name>A0ABN2BX79_9ACTN</name>
<evidence type="ECO:0000313" key="3">
    <source>
        <dbReference type="Proteomes" id="UP001500363"/>
    </source>
</evidence>
<feature type="region of interest" description="Disordered" evidence="1">
    <location>
        <begin position="1"/>
        <end position="22"/>
    </location>
</feature>
<dbReference type="Proteomes" id="UP001500363">
    <property type="component" value="Unassembled WGS sequence"/>
</dbReference>
<evidence type="ECO:0000256" key="1">
    <source>
        <dbReference type="SAM" id="MobiDB-lite"/>
    </source>
</evidence>
<feature type="region of interest" description="Disordered" evidence="1">
    <location>
        <begin position="85"/>
        <end position="113"/>
    </location>
</feature>
<dbReference type="RefSeq" id="WP_344180377.1">
    <property type="nucleotide sequence ID" value="NZ_BAAANC010000003.1"/>
</dbReference>
<feature type="region of interest" description="Disordered" evidence="1">
    <location>
        <begin position="316"/>
        <end position="358"/>
    </location>
</feature>
<keyword evidence="3" id="KW-1185">Reference proteome</keyword>
<feature type="compositionally biased region" description="Polar residues" evidence="1">
    <location>
        <begin position="89"/>
        <end position="112"/>
    </location>
</feature>
<protein>
    <submittedName>
        <fullName evidence="2">Uncharacterized protein</fullName>
    </submittedName>
</protein>
<gene>
    <name evidence="2" type="ORF">GCM10009741_61200</name>
</gene>
<organism evidence="2 3">
    <name type="scientific">Kribbella lupini</name>
    <dbReference type="NCBI Taxonomy" id="291602"/>
    <lineage>
        <taxon>Bacteria</taxon>
        <taxon>Bacillati</taxon>
        <taxon>Actinomycetota</taxon>
        <taxon>Actinomycetes</taxon>
        <taxon>Propionibacteriales</taxon>
        <taxon>Kribbellaceae</taxon>
        <taxon>Kribbella</taxon>
    </lineage>
</organism>
<dbReference type="EMBL" id="BAAANC010000003">
    <property type="protein sequence ID" value="GAA1549015.1"/>
    <property type="molecule type" value="Genomic_DNA"/>
</dbReference>
<reference evidence="2 3" key="1">
    <citation type="journal article" date="2019" name="Int. J. Syst. Evol. Microbiol.">
        <title>The Global Catalogue of Microorganisms (GCM) 10K type strain sequencing project: providing services to taxonomists for standard genome sequencing and annotation.</title>
        <authorList>
            <consortium name="The Broad Institute Genomics Platform"/>
            <consortium name="The Broad Institute Genome Sequencing Center for Infectious Disease"/>
            <person name="Wu L."/>
            <person name="Ma J."/>
        </authorList>
    </citation>
    <scope>NUCLEOTIDE SEQUENCE [LARGE SCALE GENOMIC DNA]</scope>
    <source>
        <strain evidence="2 3">JCM 14303</strain>
    </source>
</reference>
<proteinExistence type="predicted"/>
<comment type="caution">
    <text evidence="2">The sequence shown here is derived from an EMBL/GenBank/DDBJ whole genome shotgun (WGS) entry which is preliminary data.</text>
</comment>
<evidence type="ECO:0000313" key="2">
    <source>
        <dbReference type="EMBL" id="GAA1549015.1"/>
    </source>
</evidence>